<reference evidence="1" key="1">
    <citation type="submission" date="2010-06" db="EMBL/GenBank/DDBJ databases">
        <authorList>
            <person name="Muzny D."/>
            <person name="Qin X."/>
            <person name="Buhay C."/>
            <person name="Dugan-Rocha S."/>
            <person name="Ding Y."/>
            <person name="Chen G."/>
            <person name="Hawes A."/>
            <person name="Holder M."/>
            <person name="Jhangiani S."/>
            <person name="Johnson A."/>
            <person name="Khan Z."/>
            <person name="Li Z."/>
            <person name="Liu W."/>
            <person name="Liu X."/>
            <person name="Perez L."/>
            <person name="Shen H."/>
            <person name="Wang Q."/>
            <person name="Watt J."/>
            <person name="Xi L."/>
            <person name="Xin Y."/>
            <person name="Zhou J."/>
            <person name="Deng J."/>
            <person name="Jiang H."/>
            <person name="Liu Y."/>
            <person name="Qu J."/>
            <person name="Song X.-Z."/>
            <person name="Zhang L."/>
            <person name="Villasana D."/>
            <person name="Johnson A."/>
            <person name="Liu J."/>
            <person name="Liyanage D."/>
            <person name="Lorensuhewa L."/>
            <person name="Robinson T."/>
            <person name="Song A."/>
            <person name="Song B.-B."/>
            <person name="Dinh H."/>
            <person name="Thornton R."/>
            <person name="Coyle M."/>
            <person name="Francisco L."/>
            <person name="Jackson L."/>
            <person name="Javaid M."/>
            <person name="Korchina V."/>
            <person name="Kovar C."/>
            <person name="Mata R."/>
            <person name="Mathew T."/>
            <person name="Ngo R."/>
            <person name="Nguyen L."/>
            <person name="Nguyen N."/>
            <person name="Okwuonu G."/>
            <person name="Ongeri F."/>
            <person name="Pham C."/>
            <person name="Simmons D."/>
            <person name="Wilczek-Boney K."/>
            <person name="Hale W."/>
            <person name="Jakkamsetti A."/>
            <person name="Pham P."/>
            <person name="Ruth R."/>
            <person name="San Lucas F."/>
            <person name="Warren J."/>
            <person name="Zhang J."/>
            <person name="Zhao Z."/>
            <person name="Zhou C."/>
            <person name="Zhu D."/>
            <person name="Lee S."/>
            <person name="Bess C."/>
            <person name="Blankenburg K."/>
            <person name="Forbes L."/>
            <person name="Fu Q."/>
            <person name="Gubbala S."/>
            <person name="Hirani K."/>
            <person name="Jayaseelan J.C."/>
            <person name="Lara F."/>
            <person name="Munidasa M."/>
            <person name="Palculict T."/>
            <person name="Patil S."/>
            <person name="Pu L.-L."/>
            <person name="Saada N."/>
            <person name="Tang L."/>
            <person name="Weissenberger G."/>
            <person name="Zhu Y."/>
            <person name="Hemphill L."/>
            <person name="Shang Y."/>
            <person name="Youmans B."/>
            <person name="Ayvaz T."/>
            <person name="Ross M."/>
            <person name="Santibanez J."/>
            <person name="Aqrawi P."/>
            <person name="Gross S."/>
            <person name="Joshi V."/>
            <person name="Fowler G."/>
            <person name="Nazareth L."/>
            <person name="Reid J."/>
            <person name="Worley K."/>
            <person name="Petrosino J."/>
            <person name="Highlander S."/>
            <person name="Gibbs R."/>
        </authorList>
    </citation>
    <scope>NUCLEOTIDE SEQUENCE [LARGE SCALE GENOMIC DNA]</scope>
    <source>
        <strain evidence="1">ATCC 33030</strain>
    </source>
</reference>
<dbReference type="RefSeq" id="WP_005290497.1">
    <property type="nucleotide sequence ID" value="NZ_CM000961.1"/>
</dbReference>
<protein>
    <recommendedName>
        <fullName evidence="3">Methionine synthase</fullName>
    </recommendedName>
</protein>
<name>D7WDC2_9CORY</name>
<evidence type="ECO:0000313" key="1">
    <source>
        <dbReference type="EMBL" id="EFK54153.1"/>
    </source>
</evidence>
<dbReference type="HOGENOM" id="CLU_065357_0_0_11"/>
<proteinExistence type="predicted"/>
<sequence>MADPAGATPTAFGLGPVPGTDLVAAADVVLSESPLPHIPHLPERGAGSDVIGRTAALLPLNVDIGPRSWQIHARPQIATMRARDQWMRDLDLLEELWAGKVPELKIQLVGPWTLAAEIEMPNGHRMITDHGALRDITDALVEAVGEHRRDVEKRMGATTVLQLDEPKLDAVVRGALQGTTDYEDIPPVSEDDVLERLGVFGPHLLNASRPMYGADWFTVGRAVDTDGLGEALDRGARTVFPVMEPNDVFALFDRMQLDPAQHGFDVYADPAPTLLSTAHNYRAAVEMVEALAPRSS</sequence>
<dbReference type="InterPro" id="IPR038071">
    <property type="entry name" value="UROD/MetE-like_sf"/>
</dbReference>
<organism evidence="1 2">
    <name type="scientific">Corynebacterium genitalium ATCC 33030</name>
    <dbReference type="NCBI Taxonomy" id="585529"/>
    <lineage>
        <taxon>Bacteria</taxon>
        <taxon>Bacillati</taxon>
        <taxon>Actinomycetota</taxon>
        <taxon>Actinomycetes</taxon>
        <taxon>Mycobacteriales</taxon>
        <taxon>Corynebacteriaceae</taxon>
        <taxon>Corynebacterium</taxon>
    </lineage>
</organism>
<dbReference type="EMBL" id="ACLJ02000003">
    <property type="protein sequence ID" value="EFK54153.1"/>
    <property type="molecule type" value="Genomic_DNA"/>
</dbReference>
<dbReference type="Proteomes" id="UP000004208">
    <property type="component" value="Unassembled WGS sequence"/>
</dbReference>
<dbReference type="OrthoDB" id="5242426at2"/>
<accession>D7WDC2</accession>
<gene>
    <name evidence="1" type="ORF">HMPREF0291_11810</name>
</gene>
<comment type="caution">
    <text evidence="1">The sequence shown here is derived from an EMBL/GenBank/DDBJ whole genome shotgun (WGS) entry which is preliminary data.</text>
</comment>
<dbReference type="AlphaFoldDB" id="D7WDC2"/>
<evidence type="ECO:0000313" key="2">
    <source>
        <dbReference type="Proteomes" id="UP000004208"/>
    </source>
</evidence>
<evidence type="ECO:0008006" key="3">
    <source>
        <dbReference type="Google" id="ProtNLM"/>
    </source>
</evidence>
<dbReference type="SUPFAM" id="SSF51726">
    <property type="entry name" value="UROD/MetE-like"/>
    <property type="match status" value="1"/>
</dbReference>
<dbReference type="STRING" id="585529.HMPREF0291_11810"/>
<dbReference type="eggNOG" id="COG0620">
    <property type="taxonomic scope" value="Bacteria"/>
</dbReference>
<keyword evidence="2" id="KW-1185">Reference proteome</keyword>